<evidence type="ECO:0000256" key="1">
    <source>
        <dbReference type="ARBA" id="ARBA00005986"/>
    </source>
</evidence>
<reference evidence="3" key="1">
    <citation type="journal article" date="2018" name="Genome Biol. Evol.">
        <title>Genomics and development of Lentinus tigrinus, a white-rot wood-decaying mushroom with dimorphic fruiting bodies.</title>
        <authorList>
            <person name="Wu B."/>
            <person name="Xu Z."/>
            <person name="Knudson A."/>
            <person name="Carlson A."/>
            <person name="Chen N."/>
            <person name="Kovaka S."/>
            <person name="LaButti K."/>
            <person name="Lipzen A."/>
            <person name="Pennachio C."/>
            <person name="Riley R."/>
            <person name="Schakwitz W."/>
            <person name="Umezawa K."/>
            <person name="Ohm R.A."/>
            <person name="Grigoriev I.V."/>
            <person name="Nagy L.G."/>
            <person name="Gibbons J."/>
            <person name="Hibbett D."/>
        </authorList>
    </citation>
    <scope>NUCLEOTIDE SEQUENCE [LARGE SCALE GENOMIC DNA]</scope>
    <source>
        <strain evidence="3">ALCF2SS1-6</strain>
    </source>
</reference>
<dbReference type="Proteomes" id="UP000313359">
    <property type="component" value="Unassembled WGS sequence"/>
</dbReference>
<dbReference type="SUPFAM" id="SSF54909">
    <property type="entry name" value="Dimeric alpha+beta barrel"/>
    <property type="match status" value="1"/>
</dbReference>
<organism evidence="3 4">
    <name type="scientific">Lentinus tigrinus ALCF2SS1-6</name>
    <dbReference type="NCBI Taxonomy" id="1328759"/>
    <lineage>
        <taxon>Eukaryota</taxon>
        <taxon>Fungi</taxon>
        <taxon>Dikarya</taxon>
        <taxon>Basidiomycota</taxon>
        <taxon>Agaricomycotina</taxon>
        <taxon>Agaricomycetes</taxon>
        <taxon>Polyporales</taxon>
        <taxon>Polyporaceae</taxon>
        <taxon>Lentinus</taxon>
    </lineage>
</organism>
<dbReference type="AlphaFoldDB" id="A0A5C2SJF1"/>
<name>A0A5C2SJF1_9APHY</name>
<sequence length="132" mass="15119">MSTGASLRSDRVRLVILVAPKPGLSPDECRSYWLNTHSKVFSSIAIVKRNLLKYEQFHFDSRYTAPMTAMIPGYMPPPFFGMAIFEAETIEKIYEVFQDEEYRRVVVPDEENFMSRKDVQMLGGPLVTVYGA</sequence>
<feature type="domain" description="EthD" evidence="2">
    <location>
        <begin position="21"/>
        <end position="116"/>
    </location>
</feature>
<dbReference type="OrthoDB" id="3183782at2759"/>
<dbReference type="STRING" id="1328759.A0A5C2SJF1"/>
<comment type="similarity">
    <text evidence="1">Belongs to the tpcK family.</text>
</comment>
<dbReference type="Pfam" id="PF07110">
    <property type="entry name" value="EthD"/>
    <property type="match status" value="1"/>
</dbReference>
<evidence type="ECO:0000259" key="2">
    <source>
        <dbReference type="Pfam" id="PF07110"/>
    </source>
</evidence>
<dbReference type="InterPro" id="IPR011008">
    <property type="entry name" value="Dimeric_a/b-barrel"/>
</dbReference>
<evidence type="ECO:0000313" key="4">
    <source>
        <dbReference type="Proteomes" id="UP000313359"/>
    </source>
</evidence>
<gene>
    <name evidence="3" type="ORF">L227DRAFT_572378</name>
</gene>
<evidence type="ECO:0000313" key="3">
    <source>
        <dbReference type="EMBL" id="RPD63933.1"/>
    </source>
</evidence>
<proteinExistence type="inferred from homology"/>
<dbReference type="GO" id="GO:0016491">
    <property type="term" value="F:oxidoreductase activity"/>
    <property type="evidence" value="ECO:0007669"/>
    <property type="project" value="InterPro"/>
</dbReference>
<keyword evidence="4" id="KW-1185">Reference proteome</keyword>
<dbReference type="InterPro" id="IPR009799">
    <property type="entry name" value="EthD_dom"/>
</dbReference>
<dbReference type="EMBL" id="ML122255">
    <property type="protein sequence ID" value="RPD63933.1"/>
    <property type="molecule type" value="Genomic_DNA"/>
</dbReference>
<dbReference type="Gene3D" id="3.30.70.100">
    <property type="match status" value="1"/>
</dbReference>
<protein>
    <recommendedName>
        <fullName evidence="2">EthD domain-containing protein</fullName>
    </recommendedName>
</protein>
<accession>A0A5C2SJF1</accession>